<evidence type="ECO:0000313" key="2">
    <source>
        <dbReference type="EMBL" id="KAK8742683.1"/>
    </source>
</evidence>
<organism evidence="2 3">
    <name type="scientific">Cherax quadricarinatus</name>
    <name type="common">Australian red claw crayfish</name>
    <dbReference type="NCBI Taxonomy" id="27406"/>
    <lineage>
        <taxon>Eukaryota</taxon>
        <taxon>Metazoa</taxon>
        <taxon>Ecdysozoa</taxon>
        <taxon>Arthropoda</taxon>
        <taxon>Crustacea</taxon>
        <taxon>Multicrustacea</taxon>
        <taxon>Malacostraca</taxon>
        <taxon>Eumalacostraca</taxon>
        <taxon>Eucarida</taxon>
        <taxon>Decapoda</taxon>
        <taxon>Pleocyemata</taxon>
        <taxon>Astacidea</taxon>
        <taxon>Parastacoidea</taxon>
        <taxon>Parastacidae</taxon>
        <taxon>Cherax</taxon>
    </lineage>
</organism>
<keyword evidence="1" id="KW-0732">Signal</keyword>
<comment type="caution">
    <text evidence="2">The sequence shown here is derived from an EMBL/GenBank/DDBJ whole genome shotgun (WGS) entry which is preliminary data.</text>
</comment>
<evidence type="ECO:0000256" key="1">
    <source>
        <dbReference type="SAM" id="SignalP"/>
    </source>
</evidence>
<name>A0AAW0XRV4_CHEQU</name>
<proteinExistence type="predicted"/>
<dbReference type="EMBL" id="JARKIK010000027">
    <property type="protein sequence ID" value="KAK8742683.1"/>
    <property type="molecule type" value="Genomic_DNA"/>
</dbReference>
<evidence type="ECO:0000313" key="3">
    <source>
        <dbReference type="Proteomes" id="UP001445076"/>
    </source>
</evidence>
<protein>
    <submittedName>
        <fullName evidence="2">Uncharacterized protein</fullName>
    </submittedName>
</protein>
<accession>A0AAW0XRV4</accession>
<feature type="signal peptide" evidence="1">
    <location>
        <begin position="1"/>
        <end position="17"/>
    </location>
</feature>
<reference evidence="2 3" key="1">
    <citation type="journal article" date="2024" name="BMC Genomics">
        <title>Genome assembly of redclaw crayfish (Cherax quadricarinatus) provides insights into its immune adaptation and hypoxia tolerance.</title>
        <authorList>
            <person name="Liu Z."/>
            <person name="Zheng J."/>
            <person name="Li H."/>
            <person name="Fang K."/>
            <person name="Wang S."/>
            <person name="He J."/>
            <person name="Zhou D."/>
            <person name="Weng S."/>
            <person name="Chi M."/>
            <person name="Gu Z."/>
            <person name="He J."/>
            <person name="Li F."/>
            <person name="Wang M."/>
        </authorList>
    </citation>
    <scope>NUCLEOTIDE SEQUENCE [LARGE SCALE GENOMIC DNA]</scope>
    <source>
        <strain evidence="2">ZL_2023a</strain>
    </source>
</reference>
<sequence>MFRALLILPTVVVVVAATTTTESGQTPPGCQVCPVPCQLLPQPDNSCPVCVCNGVALTDCSKDPVSCPPTCNTKFYVDGCRCVCPQKDDSVCPSLPSCPKECQQRINGSSCPVCVCKTKQRTCPPITCHKECIVEVDNNGCSRCYCERYEICPLLPACLRKCISVHENSNCFYCNCTVIQNSLHKSFNKNPFSVWPFRARPFARPFGAMPFEARPFGVRPFEFDYDYDLNPLGSESFNRYPLAAQGDMLSPSKGCHYQNFCPIGCRTALDANGCDQCFCGDDAYLCPGVPSCPSHCLFLSHEDRCYHCACPEHPFVDRVSMGGENVQNFPFNFLLPTNSFPTQGNYVPKPILPLTNTPNSNRKSACQKAPITCDPRCQLMVSSDGCQLCKCSGDLCPNISCLDHCIHDVGVNGCPICNCDNRPFQPSVNNTNDVSSTAKPIMHHIPVVNTTKPLSMSVKTTNKIP</sequence>
<gene>
    <name evidence="2" type="ORF">OTU49_001623</name>
</gene>
<dbReference type="Proteomes" id="UP001445076">
    <property type="component" value="Unassembled WGS sequence"/>
</dbReference>
<keyword evidence="3" id="KW-1185">Reference proteome</keyword>
<dbReference type="AlphaFoldDB" id="A0AAW0XRV4"/>
<feature type="chain" id="PRO_5043777172" evidence="1">
    <location>
        <begin position="18"/>
        <end position="465"/>
    </location>
</feature>